<evidence type="ECO:0000313" key="2">
    <source>
        <dbReference type="Proteomes" id="UP000279833"/>
    </source>
</evidence>
<accession>A0A183L768</accession>
<proteinExistence type="predicted"/>
<reference evidence="1 2" key="2">
    <citation type="submission" date="2018-11" db="EMBL/GenBank/DDBJ databases">
        <authorList>
            <consortium name="Pathogen Informatics"/>
        </authorList>
    </citation>
    <scope>NUCLEOTIDE SEQUENCE [LARGE SCALE GENOMIC DNA]</scope>
    <source>
        <strain evidence="1">Dakar</strain>
        <strain evidence="2">Dakar, Senegal</strain>
    </source>
</reference>
<protein>
    <submittedName>
        <fullName evidence="3">BTB/POZ domain-containing protein</fullName>
    </submittedName>
</protein>
<dbReference type="PANTHER" id="PTHR47027:SF25">
    <property type="entry name" value="REVERSE TRANSCRIPTASE DOMAIN-CONTAINING PROTEIN"/>
    <property type="match status" value="1"/>
</dbReference>
<dbReference type="STRING" id="6186.A0A183L768"/>
<name>A0A183L768_9TREM</name>
<sequence length="125" mass="14282">MCFAPSKWKLLLQDWKDPNPVITLDGEQIDVVEKFVYLGSCISPGDGVSDEIDSCIVKARAAYANLGHLWRLRDVSLAVRGRIYNASVRAVLLYACETWPFRVDDVRRLSVFGHRCVRRIADIQW</sequence>
<keyword evidence="2" id="KW-1185">Reference proteome</keyword>
<gene>
    <name evidence="1" type="ORF">SCUD_LOCUS23188</name>
</gene>
<dbReference type="Proteomes" id="UP000279833">
    <property type="component" value="Unassembled WGS sequence"/>
</dbReference>
<evidence type="ECO:0000313" key="1">
    <source>
        <dbReference type="EMBL" id="VDP81821.1"/>
    </source>
</evidence>
<evidence type="ECO:0000313" key="3">
    <source>
        <dbReference type="WBParaSite" id="SCUD_0002319101-mRNA-1"/>
    </source>
</evidence>
<organism evidence="3">
    <name type="scientific">Schistosoma curassoni</name>
    <dbReference type="NCBI Taxonomy" id="6186"/>
    <lineage>
        <taxon>Eukaryota</taxon>
        <taxon>Metazoa</taxon>
        <taxon>Spiralia</taxon>
        <taxon>Lophotrochozoa</taxon>
        <taxon>Platyhelminthes</taxon>
        <taxon>Trematoda</taxon>
        <taxon>Digenea</taxon>
        <taxon>Strigeidida</taxon>
        <taxon>Schistosomatoidea</taxon>
        <taxon>Schistosomatidae</taxon>
        <taxon>Schistosoma</taxon>
    </lineage>
</organism>
<dbReference type="WBParaSite" id="SCUD_0002319101-mRNA-1">
    <property type="protein sequence ID" value="SCUD_0002319101-mRNA-1"/>
    <property type="gene ID" value="SCUD_0002319101"/>
</dbReference>
<dbReference type="AlphaFoldDB" id="A0A183L768"/>
<dbReference type="PANTHER" id="PTHR47027">
    <property type="entry name" value="REVERSE TRANSCRIPTASE DOMAIN-CONTAINING PROTEIN"/>
    <property type="match status" value="1"/>
</dbReference>
<reference evidence="3" key="1">
    <citation type="submission" date="2016-06" db="UniProtKB">
        <authorList>
            <consortium name="WormBaseParasite"/>
        </authorList>
    </citation>
    <scope>IDENTIFICATION</scope>
</reference>
<dbReference type="EMBL" id="UZAK01052657">
    <property type="protein sequence ID" value="VDP81821.1"/>
    <property type="molecule type" value="Genomic_DNA"/>
</dbReference>